<dbReference type="AlphaFoldDB" id="A0A1H0X905"/>
<protein>
    <submittedName>
        <fullName evidence="1">Transcriptional regulator, AbiEi antitoxin, Type IV TA system</fullName>
    </submittedName>
</protein>
<dbReference type="OrthoDB" id="3181392at2"/>
<dbReference type="EMBL" id="FNJJ01000010">
    <property type="protein sequence ID" value="SDP98936.1"/>
    <property type="molecule type" value="Genomic_DNA"/>
</dbReference>
<proteinExistence type="predicted"/>
<keyword evidence="2" id="KW-1185">Reference proteome</keyword>
<organism evidence="1 2">
    <name type="scientific">Ectopseudomonas guguanensis</name>
    <dbReference type="NCBI Taxonomy" id="1198456"/>
    <lineage>
        <taxon>Bacteria</taxon>
        <taxon>Pseudomonadati</taxon>
        <taxon>Pseudomonadota</taxon>
        <taxon>Gammaproteobacteria</taxon>
        <taxon>Pseudomonadales</taxon>
        <taxon>Pseudomonadaceae</taxon>
        <taxon>Ectopseudomonas</taxon>
    </lineage>
</organism>
<gene>
    <name evidence="1" type="ORF">SAMN05216213_110108</name>
</gene>
<evidence type="ECO:0000313" key="1">
    <source>
        <dbReference type="EMBL" id="SDP98936.1"/>
    </source>
</evidence>
<accession>A0A1H0X905</accession>
<evidence type="ECO:0000313" key="2">
    <source>
        <dbReference type="Proteomes" id="UP000199460"/>
    </source>
</evidence>
<dbReference type="InterPro" id="IPR045738">
    <property type="entry name" value="DUF6088"/>
</dbReference>
<sequence length="206" mass="22175">MKTLPEKILDIIQQLPEGEILTPGRFLHQGNRHAVQRGFSRLVEGGMLFRVARGFYVAAVETRFGVRAPAPETVVRSSANVRGELIVATGASAANKWGLTTQVPIRYVFLTTGRSRELQVGKSTVSIRHAPQWLMALGATGAGDAIRALVWLGEASAGDAVSKLHELLPESEWGALVSAHRSLPIWMANAICAQSSCTCTHPVKLG</sequence>
<dbReference type="Pfam" id="PF19570">
    <property type="entry name" value="DUF6088"/>
    <property type="match status" value="1"/>
</dbReference>
<name>A0A1H0X905_9GAMM</name>
<reference evidence="2" key="1">
    <citation type="submission" date="2016-10" db="EMBL/GenBank/DDBJ databases">
        <authorList>
            <person name="Varghese N."/>
            <person name="Submissions S."/>
        </authorList>
    </citation>
    <scope>NUCLEOTIDE SEQUENCE [LARGE SCALE GENOMIC DNA]</scope>
    <source>
        <strain evidence="2">JCM 18416</strain>
    </source>
</reference>
<dbReference type="Proteomes" id="UP000199460">
    <property type="component" value="Unassembled WGS sequence"/>
</dbReference>